<organism evidence="2 3">
    <name type="scientific">Dentiscutata erythropus</name>
    <dbReference type="NCBI Taxonomy" id="1348616"/>
    <lineage>
        <taxon>Eukaryota</taxon>
        <taxon>Fungi</taxon>
        <taxon>Fungi incertae sedis</taxon>
        <taxon>Mucoromycota</taxon>
        <taxon>Glomeromycotina</taxon>
        <taxon>Glomeromycetes</taxon>
        <taxon>Diversisporales</taxon>
        <taxon>Gigasporaceae</taxon>
        <taxon>Dentiscutata</taxon>
    </lineage>
</organism>
<feature type="non-terminal residue" evidence="2">
    <location>
        <position position="1"/>
    </location>
</feature>
<comment type="caution">
    <text evidence="2">The sequence shown here is derived from an EMBL/GenBank/DDBJ whole genome shotgun (WGS) entry which is preliminary data.</text>
</comment>
<gene>
    <name evidence="2" type="ORF">DERYTH_LOCUS8889</name>
</gene>
<dbReference type="EMBL" id="CAJVPY010004704">
    <property type="protein sequence ID" value="CAG8625936.1"/>
    <property type="molecule type" value="Genomic_DNA"/>
</dbReference>
<reference evidence="2" key="1">
    <citation type="submission" date="2021-06" db="EMBL/GenBank/DDBJ databases">
        <authorList>
            <person name="Kallberg Y."/>
            <person name="Tangrot J."/>
            <person name="Rosling A."/>
        </authorList>
    </citation>
    <scope>NUCLEOTIDE SEQUENCE</scope>
    <source>
        <strain evidence="2">MA453B</strain>
    </source>
</reference>
<evidence type="ECO:0000313" key="2">
    <source>
        <dbReference type="EMBL" id="CAG8625936.1"/>
    </source>
</evidence>
<keyword evidence="1" id="KW-0472">Membrane</keyword>
<feature type="transmembrane region" description="Helical" evidence="1">
    <location>
        <begin position="20"/>
        <end position="40"/>
    </location>
</feature>
<evidence type="ECO:0000256" key="1">
    <source>
        <dbReference type="SAM" id="Phobius"/>
    </source>
</evidence>
<sequence length="54" mass="5904">KKVDSTMSLPDKSINGLKGVLFWFILRILLAVVFDIMGTIDTLGVLNPNEVASI</sequence>
<keyword evidence="1" id="KW-1133">Transmembrane helix</keyword>
<dbReference type="OrthoDB" id="10281035at2759"/>
<protein>
    <submittedName>
        <fullName evidence="2">4607_t:CDS:1</fullName>
    </submittedName>
</protein>
<dbReference type="AlphaFoldDB" id="A0A9N9D833"/>
<proteinExistence type="predicted"/>
<evidence type="ECO:0000313" key="3">
    <source>
        <dbReference type="Proteomes" id="UP000789405"/>
    </source>
</evidence>
<name>A0A9N9D833_9GLOM</name>
<keyword evidence="3" id="KW-1185">Reference proteome</keyword>
<keyword evidence="1" id="KW-0812">Transmembrane</keyword>
<dbReference type="Proteomes" id="UP000789405">
    <property type="component" value="Unassembled WGS sequence"/>
</dbReference>
<accession>A0A9N9D833</accession>